<evidence type="ECO:0000313" key="1">
    <source>
        <dbReference type="EMBL" id="KAK1867582.1"/>
    </source>
</evidence>
<reference evidence="1" key="1">
    <citation type="submission" date="2019-11" db="EMBL/GenBank/DDBJ databases">
        <title>Nori genome reveals adaptations in red seaweeds to the harsh intertidal environment.</title>
        <authorList>
            <person name="Wang D."/>
            <person name="Mao Y."/>
        </authorList>
    </citation>
    <scope>NUCLEOTIDE SEQUENCE</scope>
    <source>
        <tissue evidence="1">Gametophyte</tissue>
    </source>
</reference>
<gene>
    <name evidence="1" type="ORF">I4F81_010088</name>
</gene>
<protein>
    <submittedName>
        <fullName evidence="1">Uncharacterized protein</fullName>
    </submittedName>
</protein>
<dbReference type="Proteomes" id="UP000798662">
    <property type="component" value="Chromosome 3"/>
</dbReference>
<comment type="caution">
    <text evidence="1">The sequence shown here is derived from an EMBL/GenBank/DDBJ whole genome shotgun (WGS) entry which is preliminary data.</text>
</comment>
<sequence>MSFFATAWDIVSEEMGSAAIKTVMRQEAPTPAPEGEGTPPAEGAAPAEGAPPEGGDPNEGGGEHKDEEEHEMEPITYFGDLLPLFLFLLAVWTAGRLVKATGGPALVGEIIAGCLLGPQLADYAPEHRGIALVGDMALALLMVEAGLDIDVSLLSQVGPRGLAVAMTGTALPLGLGFGFGMAFGFSWRAALAAGCVLQPTSLAIVLGVLKSGGCLNTPSGQVIVAAAAIDDVIAVVLLSELRALEDLRILDLIIPVVSAVLLLVIVGFFAIAIVPPLLGKIILPRLPPQHTENVLLMIIFLLAIGLMSIADSVRSSYLLGALMAGLSFSTVHSVHHVWEGQVKRILKWLLKVFFASTIGFEIPIKAFWTLPILGKAAVFTLCIIAKLPVGLYATPLVLPNFLIVGIAMCARGEFAFILALEAKTLGLLTEPQYASLVLPVLLAAVAAPFGLSASINFANRQGLANIDEAEDATSALNKAHNIYYQMHLRCKNSWGLVQGILHEATARDLEVIDVRITTAGKDADDVFYFKDATLRAPIEASEDMPGSEEALQAVSDRIDELYEAFYAVAASSSRAQTGRRATIFERATARMSNAVAPGGNPGDAAQAKLAHESVKRKGGDGDGDDEGDGDGGAAVEDDGTGIYLSFVRWLPGLVTEDDLGDLDAEALDERAFQQITQQMGDRKESVAGARPGEPLGRPSFAEYAMRRGSNAGGRRGSTVTDGFRSSVEMGVQDRQSLAGRRQSNAQVSSIDRSRRSSVAQRVANSFGVDPHQARNEADKKIMEALAYSAAVSAAEAVLKNPHQGFSRFAVGTYERRASEVDGRNVRQAAHPRDFMMGMDM</sequence>
<proteinExistence type="predicted"/>
<name>A0ACC3CCT0_PYRYE</name>
<organism evidence="1 2">
    <name type="scientific">Pyropia yezoensis</name>
    <name type="common">Susabi-nori</name>
    <name type="synonym">Porphyra yezoensis</name>
    <dbReference type="NCBI Taxonomy" id="2788"/>
    <lineage>
        <taxon>Eukaryota</taxon>
        <taxon>Rhodophyta</taxon>
        <taxon>Bangiophyceae</taxon>
        <taxon>Bangiales</taxon>
        <taxon>Bangiaceae</taxon>
        <taxon>Pyropia</taxon>
    </lineage>
</organism>
<dbReference type="EMBL" id="CM020620">
    <property type="protein sequence ID" value="KAK1867582.1"/>
    <property type="molecule type" value="Genomic_DNA"/>
</dbReference>
<keyword evidence="2" id="KW-1185">Reference proteome</keyword>
<evidence type="ECO:0000313" key="2">
    <source>
        <dbReference type="Proteomes" id="UP000798662"/>
    </source>
</evidence>
<accession>A0ACC3CCT0</accession>